<dbReference type="PROSITE" id="PS51257">
    <property type="entry name" value="PROKAR_LIPOPROTEIN"/>
    <property type="match status" value="1"/>
</dbReference>
<sequence>MRWFMKKGGRVWPGCLLAGLACLVMPMKVRADDLTLPASGIKAPYSPLAVPTRMTPLADSLETLLNRRYQVVSAHPADGEEVLVLYREDRNASSGSTALCALTMPAPERDQNVVTSRCWSLNHPDR</sequence>
<proteinExistence type="predicted"/>
<protein>
    <submittedName>
        <fullName evidence="1">Uncharacterized protein</fullName>
    </submittedName>
</protein>
<dbReference type="Proteomes" id="UP000765338">
    <property type="component" value="Unassembled WGS sequence"/>
</dbReference>
<keyword evidence="2" id="KW-1185">Reference proteome</keyword>
<organism evidence="1 2">
    <name type="scientific">Bombella mellum</name>
    <dbReference type="NCBI Taxonomy" id="2039288"/>
    <lineage>
        <taxon>Bacteria</taxon>
        <taxon>Pseudomonadati</taxon>
        <taxon>Pseudomonadota</taxon>
        <taxon>Alphaproteobacteria</taxon>
        <taxon>Acetobacterales</taxon>
        <taxon>Acetobacteraceae</taxon>
        <taxon>Bombella</taxon>
    </lineage>
</organism>
<name>A0ABR5ZQ45_9PROT</name>
<accession>A0ABR5ZQ45</accession>
<dbReference type="EMBL" id="PDLY01000001">
    <property type="protein sequence ID" value="MBA5726419.1"/>
    <property type="molecule type" value="Genomic_DNA"/>
</dbReference>
<comment type="caution">
    <text evidence="1">The sequence shown here is derived from an EMBL/GenBank/DDBJ whole genome shotgun (WGS) entry which is preliminary data.</text>
</comment>
<reference evidence="1 2" key="1">
    <citation type="submission" date="2017-10" db="EMBL/GenBank/DDBJ databases">
        <authorList>
            <person name="Jakob F."/>
        </authorList>
    </citation>
    <scope>NUCLEOTIDE SEQUENCE [LARGE SCALE GENOMIC DNA]</scope>
    <source>
        <strain evidence="1 2">TMW 2.1889</strain>
    </source>
</reference>
<gene>
    <name evidence="1" type="ORF">CPA56_00210</name>
</gene>
<dbReference type="RefSeq" id="WP_182040053.1">
    <property type="nucleotide sequence ID" value="NZ_PDLY01000001.1"/>
</dbReference>
<evidence type="ECO:0000313" key="1">
    <source>
        <dbReference type="EMBL" id="MBA5726419.1"/>
    </source>
</evidence>
<evidence type="ECO:0000313" key="2">
    <source>
        <dbReference type="Proteomes" id="UP000765338"/>
    </source>
</evidence>